<proteinExistence type="predicted"/>
<comment type="caution">
    <text evidence="1">The sequence shown here is derived from an EMBL/GenBank/DDBJ whole genome shotgun (WGS) entry which is preliminary data.</text>
</comment>
<dbReference type="AlphaFoldDB" id="A0A323TS73"/>
<dbReference type="EMBL" id="PDOD01000004">
    <property type="protein sequence ID" value="PYZ92265.1"/>
    <property type="molecule type" value="Genomic_DNA"/>
</dbReference>
<evidence type="ECO:0000313" key="1">
    <source>
        <dbReference type="EMBL" id="PYZ92265.1"/>
    </source>
</evidence>
<organism evidence="1 2">
    <name type="scientific">Salipaludibacillus keqinensis</name>
    <dbReference type="NCBI Taxonomy" id="2045207"/>
    <lineage>
        <taxon>Bacteria</taxon>
        <taxon>Bacillati</taxon>
        <taxon>Bacillota</taxon>
        <taxon>Bacilli</taxon>
        <taxon>Bacillales</taxon>
        <taxon>Bacillaceae</taxon>
    </lineage>
</organism>
<dbReference type="Proteomes" id="UP000248214">
    <property type="component" value="Unassembled WGS sequence"/>
</dbReference>
<accession>A0A323TS73</accession>
<gene>
    <name evidence="1" type="ORF">CR194_15620</name>
</gene>
<reference evidence="1 2" key="1">
    <citation type="submission" date="2017-10" db="EMBL/GenBank/DDBJ databases">
        <title>Bacillus sp. nov., a halophilic bacterium isolated from a Keqin Lake.</title>
        <authorList>
            <person name="Wang H."/>
        </authorList>
    </citation>
    <scope>NUCLEOTIDE SEQUENCE [LARGE SCALE GENOMIC DNA]</scope>
    <source>
        <strain evidence="1 2">KQ-12</strain>
    </source>
</reference>
<name>A0A323TS73_9BACI</name>
<protein>
    <submittedName>
        <fullName evidence="1">Uncharacterized protein</fullName>
    </submittedName>
</protein>
<dbReference type="RefSeq" id="WP_110610750.1">
    <property type="nucleotide sequence ID" value="NZ_PDOD01000004.1"/>
</dbReference>
<evidence type="ECO:0000313" key="2">
    <source>
        <dbReference type="Proteomes" id="UP000248214"/>
    </source>
</evidence>
<dbReference type="OrthoDB" id="3286086at2"/>
<sequence length="310" mass="36456">MKKLSTGQFYKAVDFIMTYARPLDKKLFEYYFTNGSSISVLNELSRFQNRDGGVGHGMEPDIRMPHSSPIATSIAMQYARKVGALWGHPFVKSSMNYFTSIYERWDHWPLTLPEMSDFPRADWWEHSQENSSTFQVNPGAEIIGYYYAYPQAIEAVYLNKWRETVFDFIEKNQRDMEFHNILCYLRLAGEMSEPHKSTLLNLLRPSVEHVVTREPKNWQGYCAKPLWLAPTPDAPMYSLLEELVEINLDYEIAHQDKDGSWLPFWAWGQNRDLWLNEVKTEWQGYLTVQTLRSLQTFDRIEQNAYMKSRG</sequence>
<keyword evidence="2" id="KW-1185">Reference proteome</keyword>